<dbReference type="InterPro" id="IPR057600">
    <property type="entry name" value="TORTIFOLIA1/SINE1-2_N"/>
</dbReference>
<evidence type="ECO:0000256" key="1">
    <source>
        <dbReference type="SAM" id="MobiDB-lite"/>
    </source>
</evidence>
<sequence>MKEWRATSMRLSSSEEEGGSSWRESKSKKRRDGGERSREYKKVAYARQGDFFSSKIQSASSMGRSLIPILCGELANLEKDVESRKSAMKALKSYVRDLDAREIPVFLAQLSERKGPGQTDEYTITLYEILARVHGHNIVPHIDNIMSTIVTTLKSSAGSFTLHQACSKVVPAIAKHGIDPSIPGGEKAEIIRSLCSPLCDILTGPSETVAAGAALCLKALVESDGWQFAPDDVVNDICCELWRLWRRS</sequence>
<dbReference type="PANTHER" id="PTHR31355:SF4">
    <property type="entry name" value="TOG DOMAIN-CONTAINING PROTEIN"/>
    <property type="match status" value="1"/>
</dbReference>
<dbReference type="AlphaFoldDB" id="A0A3S3MQ26"/>
<gene>
    <name evidence="3" type="ORF">CKAN_00901500</name>
</gene>
<dbReference type="OrthoDB" id="1699527at2759"/>
<feature type="domain" description="TORTIFOLIA1/SINE1-2 N-terminal" evidence="2">
    <location>
        <begin position="80"/>
        <end position="223"/>
    </location>
</feature>
<dbReference type="InterPro" id="IPR033337">
    <property type="entry name" value="TORTIFOLIA1/SINE1-2"/>
</dbReference>
<dbReference type="SUPFAM" id="SSF48371">
    <property type="entry name" value="ARM repeat"/>
    <property type="match status" value="1"/>
</dbReference>
<dbReference type="Gene3D" id="1.25.10.10">
    <property type="entry name" value="Leucine-rich Repeat Variant"/>
    <property type="match status" value="1"/>
</dbReference>
<dbReference type="InterPro" id="IPR011989">
    <property type="entry name" value="ARM-like"/>
</dbReference>
<comment type="caution">
    <text evidence="3">The sequence shown here is derived from an EMBL/GenBank/DDBJ whole genome shotgun (WGS) entry which is preliminary data.</text>
</comment>
<dbReference type="EMBL" id="QPKB01000003">
    <property type="protein sequence ID" value="RWR80380.1"/>
    <property type="molecule type" value="Genomic_DNA"/>
</dbReference>
<evidence type="ECO:0000259" key="2">
    <source>
        <dbReference type="Pfam" id="PF24714"/>
    </source>
</evidence>
<evidence type="ECO:0000313" key="4">
    <source>
        <dbReference type="Proteomes" id="UP000283530"/>
    </source>
</evidence>
<dbReference type="InterPro" id="IPR016024">
    <property type="entry name" value="ARM-type_fold"/>
</dbReference>
<accession>A0A3S3MQ26</accession>
<dbReference type="GO" id="GO:0008017">
    <property type="term" value="F:microtubule binding"/>
    <property type="evidence" value="ECO:0007669"/>
    <property type="project" value="InterPro"/>
</dbReference>
<dbReference type="PANTHER" id="PTHR31355">
    <property type="entry name" value="MICROTUBULE-ASSOCIATED PROTEIN TORTIFOLIA1"/>
    <property type="match status" value="1"/>
</dbReference>
<evidence type="ECO:0000313" key="3">
    <source>
        <dbReference type="EMBL" id="RWR80380.1"/>
    </source>
</evidence>
<dbReference type="Pfam" id="PF24714">
    <property type="entry name" value="TOR1L1_N"/>
    <property type="match status" value="1"/>
</dbReference>
<proteinExistence type="predicted"/>
<name>A0A3S3MQ26_9MAGN</name>
<keyword evidence="4" id="KW-1185">Reference proteome</keyword>
<protein>
    <submittedName>
        <fullName evidence="3">Gem-associated protein 2</fullName>
    </submittedName>
</protein>
<dbReference type="Proteomes" id="UP000283530">
    <property type="component" value="Unassembled WGS sequence"/>
</dbReference>
<organism evidence="3 4">
    <name type="scientific">Cinnamomum micranthum f. kanehirae</name>
    <dbReference type="NCBI Taxonomy" id="337451"/>
    <lineage>
        <taxon>Eukaryota</taxon>
        <taxon>Viridiplantae</taxon>
        <taxon>Streptophyta</taxon>
        <taxon>Embryophyta</taxon>
        <taxon>Tracheophyta</taxon>
        <taxon>Spermatophyta</taxon>
        <taxon>Magnoliopsida</taxon>
        <taxon>Magnoliidae</taxon>
        <taxon>Laurales</taxon>
        <taxon>Lauraceae</taxon>
        <taxon>Cinnamomum</taxon>
    </lineage>
</organism>
<feature type="region of interest" description="Disordered" evidence="1">
    <location>
        <begin position="1"/>
        <end position="40"/>
    </location>
</feature>
<dbReference type="GO" id="GO:0005874">
    <property type="term" value="C:microtubule"/>
    <property type="evidence" value="ECO:0007669"/>
    <property type="project" value="InterPro"/>
</dbReference>
<reference evidence="3 4" key="1">
    <citation type="journal article" date="2019" name="Nat. Plants">
        <title>Stout camphor tree genome fills gaps in understanding of flowering plant genome evolution.</title>
        <authorList>
            <person name="Chaw S.M."/>
            <person name="Liu Y.C."/>
            <person name="Wu Y.W."/>
            <person name="Wang H.Y."/>
            <person name="Lin C.I."/>
            <person name="Wu C.S."/>
            <person name="Ke H.M."/>
            <person name="Chang L.Y."/>
            <person name="Hsu C.Y."/>
            <person name="Yang H.T."/>
            <person name="Sudianto E."/>
            <person name="Hsu M.H."/>
            <person name="Wu K.P."/>
            <person name="Wang L.N."/>
            <person name="Leebens-Mack J.H."/>
            <person name="Tsai I.J."/>
        </authorList>
    </citation>
    <scope>NUCLEOTIDE SEQUENCE [LARGE SCALE GENOMIC DNA]</scope>
    <source>
        <strain evidence="4">cv. Chaw 1501</strain>
        <tissue evidence="3">Young leaves</tissue>
    </source>
</reference>